<dbReference type="Gene3D" id="3.40.50.720">
    <property type="entry name" value="NAD(P)-binding Rossmann-like Domain"/>
    <property type="match status" value="1"/>
</dbReference>
<evidence type="ECO:0000313" key="5">
    <source>
        <dbReference type="Proteomes" id="UP000245533"/>
    </source>
</evidence>
<evidence type="ECO:0000256" key="1">
    <source>
        <dbReference type="ARBA" id="ARBA00006484"/>
    </source>
</evidence>
<dbReference type="InterPro" id="IPR002347">
    <property type="entry name" value="SDR_fam"/>
</dbReference>
<sequence length="258" mass="27850">MVTSDERLTGKQVLITGATAGIGEAAAHHFARAGCSLILTGRRKNRLESIKSEIESTFGTEVQIFSFDIRNRQACRSFVESITAEVDILVNNAGLASGLDPIDSADFDDWDAMIDTNVKGLLNMMRLIGPAMRKRNSGHIINIGSIAGHEAYANGSVYCGTKHAVKAITQAAKMDFHGTNVRVSAVSPGLVDTEFSEVRFHGDTEKARGVYDGMQPLTADDIAEIILFTASRPAHVNIMDTIVLPVDQSSSTMVHRNS</sequence>
<dbReference type="PANTHER" id="PTHR42901:SF1">
    <property type="entry name" value="ALCOHOL DEHYDROGENASE"/>
    <property type="match status" value="1"/>
</dbReference>
<organism evidence="4 5">
    <name type="scientific">Rhodohalobacter mucosus</name>
    <dbReference type="NCBI Taxonomy" id="2079485"/>
    <lineage>
        <taxon>Bacteria</taxon>
        <taxon>Pseudomonadati</taxon>
        <taxon>Balneolota</taxon>
        <taxon>Balneolia</taxon>
        <taxon>Balneolales</taxon>
        <taxon>Balneolaceae</taxon>
        <taxon>Rhodohalobacter</taxon>
    </lineage>
</organism>
<comment type="caution">
    <text evidence="4">The sequence shown here is derived from an EMBL/GenBank/DDBJ whole genome shotgun (WGS) entry which is preliminary data.</text>
</comment>
<dbReference type="InterPro" id="IPR036291">
    <property type="entry name" value="NAD(P)-bd_dom_sf"/>
</dbReference>
<dbReference type="OrthoDB" id="9775296at2"/>
<dbReference type="FunFam" id="3.40.50.720:FF:000047">
    <property type="entry name" value="NADP-dependent L-serine/L-allo-threonine dehydrogenase"/>
    <property type="match status" value="1"/>
</dbReference>
<evidence type="ECO:0000256" key="2">
    <source>
        <dbReference type="ARBA" id="ARBA00023002"/>
    </source>
</evidence>
<dbReference type="Pfam" id="PF00106">
    <property type="entry name" value="adh_short"/>
    <property type="match status" value="1"/>
</dbReference>
<name>A0A316U236_9BACT</name>
<gene>
    <name evidence="4" type="ORF">DDZ15_07050</name>
</gene>
<evidence type="ECO:0000313" key="4">
    <source>
        <dbReference type="EMBL" id="PWN07166.1"/>
    </source>
</evidence>
<protein>
    <submittedName>
        <fullName evidence="4">NAD(P)-dependent oxidoreductase</fullName>
    </submittedName>
</protein>
<comment type="similarity">
    <text evidence="1 3">Belongs to the short-chain dehydrogenases/reductases (SDR) family.</text>
</comment>
<evidence type="ECO:0000256" key="3">
    <source>
        <dbReference type="RuleBase" id="RU000363"/>
    </source>
</evidence>
<dbReference type="EMBL" id="QGGB01000005">
    <property type="protein sequence ID" value="PWN07166.1"/>
    <property type="molecule type" value="Genomic_DNA"/>
</dbReference>
<keyword evidence="5" id="KW-1185">Reference proteome</keyword>
<dbReference type="PANTHER" id="PTHR42901">
    <property type="entry name" value="ALCOHOL DEHYDROGENASE"/>
    <property type="match status" value="1"/>
</dbReference>
<dbReference type="PRINTS" id="PR00080">
    <property type="entry name" value="SDRFAMILY"/>
</dbReference>
<dbReference type="PRINTS" id="PR00081">
    <property type="entry name" value="GDHRDH"/>
</dbReference>
<dbReference type="GO" id="GO:0016616">
    <property type="term" value="F:oxidoreductase activity, acting on the CH-OH group of donors, NAD or NADP as acceptor"/>
    <property type="evidence" value="ECO:0007669"/>
    <property type="project" value="UniProtKB-ARBA"/>
</dbReference>
<proteinExistence type="inferred from homology"/>
<keyword evidence="2" id="KW-0560">Oxidoreductase</keyword>
<dbReference type="AlphaFoldDB" id="A0A316U236"/>
<reference evidence="4 5" key="1">
    <citation type="submission" date="2018-05" db="EMBL/GenBank/DDBJ databases">
        <title>Rhodohalobacter halophilus gen. nov., sp. nov., a moderately halophilic member of the family Balneolaceae.</title>
        <authorList>
            <person name="Liu Z.-W."/>
        </authorList>
    </citation>
    <scope>NUCLEOTIDE SEQUENCE [LARGE SCALE GENOMIC DNA]</scope>
    <source>
        <strain evidence="4 5">8A47</strain>
    </source>
</reference>
<dbReference type="SUPFAM" id="SSF51735">
    <property type="entry name" value="NAD(P)-binding Rossmann-fold domains"/>
    <property type="match status" value="1"/>
</dbReference>
<dbReference type="Proteomes" id="UP000245533">
    <property type="component" value="Unassembled WGS sequence"/>
</dbReference>
<accession>A0A316U236</accession>